<feature type="compositionally biased region" description="Basic and acidic residues" evidence="3">
    <location>
        <begin position="460"/>
        <end position="473"/>
    </location>
</feature>
<dbReference type="SUPFAM" id="SSF49899">
    <property type="entry name" value="Concanavalin A-like lectins/glucanases"/>
    <property type="match status" value="1"/>
</dbReference>
<evidence type="ECO:0000313" key="6">
    <source>
        <dbReference type="EMBL" id="KAL3695107.1"/>
    </source>
</evidence>
<proteinExistence type="inferred from homology"/>
<dbReference type="GO" id="GO:0030246">
    <property type="term" value="F:carbohydrate binding"/>
    <property type="evidence" value="ECO:0007669"/>
    <property type="project" value="UniProtKB-KW"/>
</dbReference>
<dbReference type="Gene3D" id="2.60.120.200">
    <property type="match status" value="1"/>
</dbReference>
<feature type="signal peptide" evidence="4">
    <location>
        <begin position="1"/>
        <end position="16"/>
    </location>
</feature>
<dbReference type="InterPro" id="IPR013320">
    <property type="entry name" value="ConA-like_dom_sf"/>
</dbReference>
<dbReference type="InterPro" id="IPR050258">
    <property type="entry name" value="Leguminous_Lectin"/>
</dbReference>
<accession>A0ABD3HX46</accession>
<evidence type="ECO:0000259" key="5">
    <source>
        <dbReference type="Pfam" id="PF00139"/>
    </source>
</evidence>
<evidence type="ECO:0000256" key="4">
    <source>
        <dbReference type="SAM" id="SignalP"/>
    </source>
</evidence>
<keyword evidence="7" id="KW-1185">Reference proteome</keyword>
<feature type="domain" description="Legume lectin" evidence="5">
    <location>
        <begin position="37"/>
        <end position="277"/>
    </location>
</feature>
<keyword evidence="4" id="KW-0732">Signal</keyword>
<sequence length="487" mass="53547">MKALLLLTLLSSRVLTVQIEAETVRSNKDPAEATAPSVSFNFASFSESESNSLRFVFDAGIKDNATEIQLTPHGSMMNATGSGDEKGKVFYNDTVNLKATKDGAVTSFSTCFTFVIRSENPSNTGDGLAFVLTADPYFEGDEGGHFGIFKTGPAHTATAAVEFDTYKNDDLMDMDANHVGVDVDNAFSVLSASASALHINLQDGKPITAWIDYFADQKDIEVRISNESIKPLQPLIKGSIDLSPILASDIWVGFSASTHEQAHQSHEITYWTFESETLHYRREVEEGLSALERLRRFWKTPWSYVRPREKKSCPLAFLELIQEDVSKESDFTLPASIKSWIPARNPLSTEQVVQPGCMSTLLFGSGADDDETEAETSVIRPSGSTMMISNTAYGMPSEETCHCPQHCPQRGTASPSADCLLGDNCLIEEQQTPRPVLAEKQQKPEIPKAQEQESSGTRARTTDADSRDTKDFTPEEQIAMGWGFFSL</sequence>
<dbReference type="EMBL" id="JBJQOH010000003">
    <property type="protein sequence ID" value="KAL3695107.1"/>
    <property type="molecule type" value="Genomic_DNA"/>
</dbReference>
<evidence type="ECO:0000313" key="7">
    <source>
        <dbReference type="Proteomes" id="UP001633002"/>
    </source>
</evidence>
<gene>
    <name evidence="6" type="ORF">R1sor_008758</name>
</gene>
<dbReference type="PANTHER" id="PTHR32401:SF49">
    <property type="entry name" value="OS10G0129200 PROTEIN"/>
    <property type="match status" value="1"/>
</dbReference>
<name>A0ABD3HX46_9MARC</name>
<dbReference type="Pfam" id="PF00139">
    <property type="entry name" value="Lectin_legB"/>
    <property type="match status" value="1"/>
</dbReference>
<evidence type="ECO:0000256" key="1">
    <source>
        <dbReference type="ARBA" id="ARBA00007606"/>
    </source>
</evidence>
<comment type="caution">
    <text evidence="6">The sequence shown here is derived from an EMBL/GenBank/DDBJ whole genome shotgun (WGS) entry which is preliminary data.</text>
</comment>
<dbReference type="InterPro" id="IPR001220">
    <property type="entry name" value="Legume_lectin_dom"/>
</dbReference>
<feature type="chain" id="PRO_5044799864" description="Legume lectin domain-containing protein" evidence="4">
    <location>
        <begin position="17"/>
        <end position="487"/>
    </location>
</feature>
<comment type="similarity">
    <text evidence="1">Belongs to the leguminous lectin family.</text>
</comment>
<dbReference type="Proteomes" id="UP001633002">
    <property type="component" value="Unassembled WGS sequence"/>
</dbReference>
<organism evidence="6 7">
    <name type="scientific">Riccia sorocarpa</name>
    <dbReference type="NCBI Taxonomy" id="122646"/>
    <lineage>
        <taxon>Eukaryota</taxon>
        <taxon>Viridiplantae</taxon>
        <taxon>Streptophyta</taxon>
        <taxon>Embryophyta</taxon>
        <taxon>Marchantiophyta</taxon>
        <taxon>Marchantiopsida</taxon>
        <taxon>Marchantiidae</taxon>
        <taxon>Marchantiales</taxon>
        <taxon>Ricciaceae</taxon>
        <taxon>Riccia</taxon>
    </lineage>
</organism>
<feature type="region of interest" description="Disordered" evidence="3">
    <location>
        <begin position="436"/>
        <end position="477"/>
    </location>
</feature>
<protein>
    <recommendedName>
        <fullName evidence="5">Legume lectin domain-containing protein</fullName>
    </recommendedName>
</protein>
<dbReference type="AlphaFoldDB" id="A0ABD3HX46"/>
<reference evidence="6 7" key="1">
    <citation type="submission" date="2024-09" db="EMBL/GenBank/DDBJ databases">
        <title>Chromosome-scale assembly of Riccia sorocarpa.</title>
        <authorList>
            <person name="Paukszto L."/>
        </authorList>
    </citation>
    <scope>NUCLEOTIDE SEQUENCE [LARGE SCALE GENOMIC DNA]</scope>
    <source>
        <strain evidence="6">LP-2024</strain>
        <tissue evidence="6">Aerial parts of the thallus</tissue>
    </source>
</reference>
<keyword evidence="2" id="KW-0430">Lectin</keyword>
<evidence type="ECO:0000256" key="2">
    <source>
        <dbReference type="ARBA" id="ARBA00022734"/>
    </source>
</evidence>
<dbReference type="PANTHER" id="PTHR32401">
    <property type="entry name" value="CONCANAVALIN A-LIKE LECTIN FAMILY PROTEIN"/>
    <property type="match status" value="1"/>
</dbReference>
<feature type="compositionally biased region" description="Basic and acidic residues" evidence="3">
    <location>
        <begin position="440"/>
        <end position="451"/>
    </location>
</feature>
<dbReference type="CDD" id="cd06899">
    <property type="entry name" value="lectin_legume_LecRK_Arcelin_ConA"/>
    <property type="match status" value="1"/>
</dbReference>
<evidence type="ECO:0000256" key="3">
    <source>
        <dbReference type="SAM" id="MobiDB-lite"/>
    </source>
</evidence>